<organism evidence="3 6">
    <name type="scientific">Cannabis sativa</name>
    <name type="common">Hemp</name>
    <name type="synonym">Marijuana</name>
    <dbReference type="NCBI Taxonomy" id="3483"/>
    <lineage>
        <taxon>Eukaryota</taxon>
        <taxon>Viridiplantae</taxon>
        <taxon>Streptophyta</taxon>
        <taxon>Embryophyta</taxon>
        <taxon>Tracheophyta</taxon>
        <taxon>Spermatophyta</taxon>
        <taxon>Magnoliopsida</taxon>
        <taxon>eudicotyledons</taxon>
        <taxon>Gunneridae</taxon>
        <taxon>Pentapetalae</taxon>
        <taxon>rosids</taxon>
        <taxon>fabids</taxon>
        <taxon>Rosales</taxon>
        <taxon>Cannabaceae</taxon>
        <taxon>Cannabis</taxon>
    </lineage>
</organism>
<dbReference type="PANTHER" id="PTHR47926">
    <property type="entry name" value="PENTATRICOPEPTIDE REPEAT-CONTAINING PROTEIN"/>
    <property type="match status" value="1"/>
</dbReference>
<keyword evidence="6" id="KW-1185">Reference proteome</keyword>
<feature type="repeat" description="PPR" evidence="2">
    <location>
        <begin position="327"/>
        <end position="357"/>
    </location>
</feature>
<dbReference type="GO" id="GO:0009451">
    <property type="term" value="P:RNA modification"/>
    <property type="evidence" value="ECO:0007669"/>
    <property type="project" value="InterPro"/>
</dbReference>
<dbReference type="FunFam" id="1.25.40.10:FF:000348">
    <property type="entry name" value="Pentatricopeptide repeat-containing protein chloroplastic"/>
    <property type="match status" value="1"/>
</dbReference>
<evidence type="ECO:0000313" key="3">
    <source>
        <dbReference type="EMBL" id="KAF4375297.1"/>
    </source>
</evidence>
<comment type="caution">
    <text evidence="3">The sequence shown here is derived from an EMBL/GenBank/DDBJ whole genome shotgun (WGS) entry which is preliminary data.</text>
</comment>
<dbReference type="InterPro" id="IPR002885">
    <property type="entry name" value="PPR_rpt"/>
</dbReference>
<dbReference type="SUPFAM" id="SSF48452">
    <property type="entry name" value="TPR-like"/>
    <property type="match status" value="1"/>
</dbReference>
<proteinExistence type="predicted"/>
<accession>A0A7J6FXL2</accession>
<evidence type="ECO:0000256" key="1">
    <source>
        <dbReference type="ARBA" id="ARBA00022737"/>
    </source>
</evidence>
<feature type="repeat" description="PPR" evidence="2">
    <location>
        <begin position="596"/>
        <end position="630"/>
    </location>
</feature>
<evidence type="ECO:0000256" key="2">
    <source>
        <dbReference type="PROSITE-ProRule" id="PRU00708"/>
    </source>
</evidence>
<dbReference type="InterPro" id="IPR046848">
    <property type="entry name" value="E_motif"/>
</dbReference>
<dbReference type="Pfam" id="PF01535">
    <property type="entry name" value="PPR"/>
    <property type="match status" value="4"/>
</dbReference>
<dbReference type="InterPro" id="IPR011990">
    <property type="entry name" value="TPR-like_helical_dom_sf"/>
</dbReference>
<evidence type="ECO:0008006" key="7">
    <source>
        <dbReference type="Google" id="ProtNLM"/>
    </source>
</evidence>
<keyword evidence="1" id="KW-0677">Repeat</keyword>
<dbReference type="EMBL" id="JAATIQ010000163">
    <property type="protein sequence ID" value="KAF4375297.1"/>
    <property type="molecule type" value="Genomic_DNA"/>
</dbReference>
<dbReference type="Proteomes" id="UP000525078">
    <property type="component" value="Unassembled WGS sequence"/>
</dbReference>
<dbReference type="Pfam" id="PF20431">
    <property type="entry name" value="E_motif"/>
    <property type="match status" value="1"/>
</dbReference>
<gene>
    <name evidence="4" type="ORF">F8388_024050</name>
    <name evidence="3" type="ORF">G4B88_021963</name>
</gene>
<dbReference type="EMBL" id="JAATIP010000090">
    <property type="protein sequence ID" value="KAF4375391.1"/>
    <property type="molecule type" value="Genomic_DNA"/>
</dbReference>
<dbReference type="FunFam" id="1.25.40.10:FF:000715">
    <property type="entry name" value="Pentatricopeptide repeat-containing protein"/>
    <property type="match status" value="1"/>
</dbReference>
<dbReference type="NCBIfam" id="TIGR00756">
    <property type="entry name" value="PPR"/>
    <property type="match status" value="6"/>
</dbReference>
<reference evidence="5 6" key="1">
    <citation type="journal article" date="2020" name="bioRxiv">
        <title>Sequence and annotation of 42 cannabis genomes reveals extensive copy number variation in cannabinoid synthesis and pathogen resistance genes.</title>
        <authorList>
            <person name="Mckernan K.J."/>
            <person name="Helbert Y."/>
            <person name="Kane L.T."/>
            <person name="Ebling H."/>
            <person name="Zhang L."/>
            <person name="Liu B."/>
            <person name="Eaton Z."/>
            <person name="Mclaughlin S."/>
            <person name="Kingan S."/>
            <person name="Baybayan P."/>
            <person name="Concepcion G."/>
            <person name="Jordan M."/>
            <person name="Riva A."/>
            <person name="Barbazuk W."/>
            <person name="Harkins T."/>
        </authorList>
    </citation>
    <scope>NUCLEOTIDE SEQUENCE [LARGE SCALE GENOMIC DNA]</scope>
    <source>
        <strain evidence="5 6">cv. Jamaican Lion 4</strain>
        <strain evidence="3">Father</strain>
        <strain evidence="4">Mother</strain>
        <tissue evidence="3">Leaf</tissue>
    </source>
</reference>
<dbReference type="Pfam" id="PF13041">
    <property type="entry name" value="PPR_2"/>
    <property type="match status" value="3"/>
</dbReference>
<evidence type="ECO:0000313" key="5">
    <source>
        <dbReference type="Proteomes" id="UP000525078"/>
    </source>
</evidence>
<dbReference type="GO" id="GO:0003723">
    <property type="term" value="F:RNA binding"/>
    <property type="evidence" value="ECO:0007669"/>
    <property type="project" value="InterPro"/>
</dbReference>
<name>A0A7J6FXL2_CANSA</name>
<feature type="repeat" description="PPR" evidence="2">
    <location>
        <begin position="226"/>
        <end position="260"/>
    </location>
</feature>
<dbReference type="InterPro" id="IPR046960">
    <property type="entry name" value="PPR_At4g14850-like_plant"/>
</dbReference>
<dbReference type="PROSITE" id="PS51375">
    <property type="entry name" value="PPR"/>
    <property type="match status" value="6"/>
</dbReference>
<feature type="repeat" description="PPR" evidence="2">
    <location>
        <begin position="459"/>
        <end position="493"/>
    </location>
</feature>
<feature type="repeat" description="PPR" evidence="2">
    <location>
        <begin position="358"/>
        <end position="392"/>
    </location>
</feature>
<evidence type="ECO:0000313" key="4">
    <source>
        <dbReference type="EMBL" id="KAF4375391.1"/>
    </source>
</evidence>
<feature type="repeat" description="PPR" evidence="2">
    <location>
        <begin position="124"/>
        <end position="158"/>
    </location>
</feature>
<dbReference type="FunFam" id="1.25.40.10:FF:000427">
    <property type="entry name" value="Pentatricopeptide repeat-containing protein chloroplastic"/>
    <property type="match status" value="1"/>
</dbReference>
<dbReference type="Proteomes" id="UP000583929">
    <property type="component" value="Unassembled WGS sequence"/>
</dbReference>
<evidence type="ECO:0000313" key="6">
    <source>
        <dbReference type="Proteomes" id="UP000583929"/>
    </source>
</evidence>
<protein>
    <recommendedName>
        <fullName evidence="7">Pentatricopeptide repeat-containing protein</fullName>
    </recommendedName>
</protein>
<sequence length="693" mass="77241">MLPTSAAFSGLGGGGLRSHRRLPTSFSYPFHSLIHTRSSIPSHKHKPATNWNVTHALVQANPLLALLENSKSISHLKQIQARMTITGLIADPFASSRLIAFCSLSQLKNHDYGTRILFNTENPNIFSWNVAIRGYLESESPWEAVVLYKRMVGDGVSRPDKYTYPLLLKVCALLQSNLMGFQVLGHVLQLGFCSDLFVHNAMIHMLVSCGELDEARELFDKSFVRDLVSWNSLINGYARAGLASEALRLYQDMEANQVKADEVTMVGLVSSCAQLGDLNKGREFHRFIEVNGLNLTAPLGNALMDMYVKCGDLESAEELFGVMVNKTIVSWTTMIVGYAKFGFFDIARKLLFEMPEKNVVPWNALITGYVQAKRGKEALALFHEMQASNIKPDEITMVGCLSACSELGALDIGIWIHHYVEKYLISSYVSFGTALVDMYAKCGNITKALQVFQNMPERNSLTWTAIICGLAAHGQAHDAISYFENMIDTGLMPDEITFIGVLSACCHGGLVNEGRKYFSQISSRFHLSPSRKHYSCMVDLLGRACLLEEAEELIKNMPIKADAVVWGALFFACRMHKNILIGERAAYKLLELDPHDSGNYILLASMYVEANMWDEAAKVRKMMKERGVEKTPGCSSIEVNGIVHEFTVGDNLHPQSKLIYDCLVLLTTEIETLSSEPEFHTFRDSFMLALDFG</sequence>
<dbReference type="PANTHER" id="PTHR47926:SF436">
    <property type="entry name" value="PENTATRICOPEPTIDE REPEAT-CONTAINING PROTEIN ELI1, CHLOROPLASTIC-LIKE ISOFORM X2"/>
    <property type="match status" value="1"/>
</dbReference>
<dbReference type="AlphaFoldDB" id="A0A7J6FXL2"/>
<dbReference type="Gene3D" id="1.25.40.10">
    <property type="entry name" value="Tetratricopeptide repeat domain"/>
    <property type="match status" value="5"/>
</dbReference>